<evidence type="ECO:0000256" key="1">
    <source>
        <dbReference type="SAM" id="MobiDB-lite"/>
    </source>
</evidence>
<feature type="region of interest" description="Disordered" evidence="1">
    <location>
        <begin position="1"/>
        <end position="22"/>
    </location>
</feature>
<dbReference type="AlphaFoldDB" id="A0A5K3FIQ7"/>
<proteinExistence type="predicted"/>
<name>A0A5K3FIQ7_MESCO</name>
<accession>A0A5K3FIQ7</accession>
<evidence type="ECO:0000313" key="2">
    <source>
        <dbReference type="WBParaSite" id="MCU_008530-RA"/>
    </source>
</evidence>
<protein>
    <submittedName>
        <fullName evidence="2">Uncharacterized protein</fullName>
    </submittedName>
</protein>
<sequence length="123" mass="13457">MHHSCSLADSLPQMHHAPRPSPSCRHLNLQVRDPDRQKVVFFHTANACRSPTDVDSALCATRSVCVYTPALNDGATRTQMRTDITDVALSLCVCAFPFYWEVIGLSSLATVPIHTVSLSVVGH</sequence>
<organism evidence="2">
    <name type="scientific">Mesocestoides corti</name>
    <name type="common">Flatworm</name>
    <dbReference type="NCBI Taxonomy" id="53468"/>
    <lineage>
        <taxon>Eukaryota</taxon>
        <taxon>Metazoa</taxon>
        <taxon>Spiralia</taxon>
        <taxon>Lophotrochozoa</taxon>
        <taxon>Platyhelminthes</taxon>
        <taxon>Cestoda</taxon>
        <taxon>Eucestoda</taxon>
        <taxon>Cyclophyllidea</taxon>
        <taxon>Mesocestoididae</taxon>
        <taxon>Mesocestoides</taxon>
    </lineage>
</organism>
<reference evidence="2" key="1">
    <citation type="submission" date="2019-11" db="UniProtKB">
        <authorList>
            <consortium name="WormBaseParasite"/>
        </authorList>
    </citation>
    <scope>IDENTIFICATION</scope>
</reference>
<dbReference type="WBParaSite" id="MCU_008530-RA">
    <property type="protein sequence ID" value="MCU_008530-RA"/>
    <property type="gene ID" value="MCU_008530"/>
</dbReference>